<reference evidence="1" key="1">
    <citation type="submission" date="2023-07" db="EMBL/GenBank/DDBJ databases">
        <title>Degradation of tert-butanol by M. austroafricanum TBA100.</title>
        <authorList>
            <person name="Helbich S."/>
            <person name="Vainshtein Y."/>
        </authorList>
    </citation>
    <scope>NUCLEOTIDE SEQUENCE</scope>
    <source>
        <strain evidence="1">TBA100</strain>
    </source>
</reference>
<dbReference type="Proteomes" id="UP001172687">
    <property type="component" value="Unassembled WGS sequence"/>
</dbReference>
<dbReference type="EMBL" id="JAUHTC010000018">
    <property type="protein sequence ID" value="MDN4516949.1"/>
    <property type="molecule type" value="Genomic_DNA"/>
</dbReference>
<protein>
    <recommendedName>
        <fullName evidence="3">Peptide chain release factor 1</fullName>
    </recommendedName>
</protein>
<evidence type="ECO:0000313" key="1">
    <source>
        <dbReference type="EMBL" id="MDN4516949.1"/>
    </source>
</evidence>
<proteinExistence type="predicted"/>
<accession>A0ABT8H863</accession>
<evidence type="ECO:0000313" key="2">
    <source>
        <dbReference type="Proteomes" id="UP001172687"/>
    </source>
</evidence>
<dbReference type="RefSeq" id="WP_208675433.1">
    <property type="nucleotide sequence ID" value="NZ_CP070380.1"/>
</dbReference>
<name>A0ABT8H863_MYCAO</name>
<sequence>MPIDRLRSFADASGPFVSLYVDDTRDNPDAEKRATIRWQAIRRNLEDSGAAEHMIGAVERALLHSQPGVGRGGRAVIAGREGVLLNDHLGAPPSITVLRVSEYPYVLPLLDLTTSNPPYVFAAVDHLGADLTGHRNGLVHRETVEGHGYPVHKPVSAGWQGYDDHERSAEEAVRMNARAVADRITDLVDRGGGELVFLSGEVRARTDVVAALPQRITDRVVTLPAGARGRRATERELADEIDAEFARRQRDGANTALARFKAESARNSGLAVEGLPDVCTALRAGSVGALIVGDMGSATVVCGQSRTTIAPDADTLSELGEAPSGVVLADEAVPFLAISTDATVVRAGDGAQLTDGIAAVLRYPLRVA</sequence>
<organism evidence="1 2">
    <name type="scientific">Mycolicibacterium austroafricanum</name>
    <name type="common">Mycobacterium austroafricanum</name>
    <dbReference type="NCBI Taxonomy" id="39687"/>
    <lineage>
        <taxon>Bacteria</taxon>
        <taxon>Bacillati</taxon>
        <taxon>Actinomycetota</taxon>
        <taxon>Actinomycetes</taxon>
        <taxon>Mycobacteriales</taxon>
        <taxon>Mycobacteriaceae</taxon>
        <taxon>Mycolicibacterium</taxon>
    </lineage>
</organism>
<keyword evidence="2" id="KW-1185">Reference proteome</keyword>
<evidence type="ECO:0008006" key="3">
    <source>
        <dbReference type="Google" id="ProtNLM"/>
    </source>
</evidence>
<dbReference type="InterPro" id="IPR040701">
    <property type="entry name" value="Bact_RF_family2"/>
</dbReference>
<gene>
    <name evidence="1" type="ORF">QYF68_03800</name>
</gene>
<comment type="caution">
    <text evidence="1">The sequence shown here is derived from an EMBL/GenBank/DDBJ whole genome shotgun (WGS) entry which is preliminary data.</text>
</comment>
<dbReference type="Pfam" id="PF18844">
    <property type="entry name" value="baeRF_family2"/>
    <property type="match status" value="1"/>
</dbReference>